<accession>A0ABR7QCH7</accession>
<dbReference type="Gene3D" id="2.60.40.1120">
    <property type="entry name" value="Carboxypeptidase-like, regulatory domain"/>
    <property type="match status" value="1"/>
</dbReference>
<dbReference type="InterPro" id="IPR000531">
    <property type="entry name" value="Beta-barrel_TonB"/>
</dbReference>
<name>A0ABR7QCH7_9FLAO</name>
<evidence type="ECO:0000313" key="15">
    <source>
        <dbReference type="EMBL" id="MBC8756271.1"/>
    </source>
</evidence>
<dbReference type="Proteomes" id="UP000619238">
    <property type="component" value="Unassembled WGS sequence"/>
</dbReference>
<evidence type="ECO:0000256" key="5">
    <source>
        <dbReference type="ARBA" id="ARBA00022729"/>
    </source>
</evidence>
<dbReference type="Pfam" id="PF00593">
    <property type="entry name" value="TonB_dep_Rec_b-barrel"/>
    <property type="match status" value="1"/>
</dbReference>
<evidence type="ECO:0000256" key="12">
    <source>
        <dbReference type="SAM" id="SignalP"/>
    </source>
</evidence>
<dbReference type="RefSeq" id="WP_187563311.1">
    <property type="nucleotide sequence ID" value="NZ_JACGWS010000010.1"/>
</dbReference>
<evidence type="ECO:0000256" key="2">
    <source>
        <dbReference type="ARBA" id="ARBA00022448"/>
    </source>
</evidence>
<dbReference type="PROSITE" id="PS52016">
    <property type="entry name" value="TONB_DEPENDENT_REC_3"/>
    <property type="match status" value="1"/>
</dbReference>
<evidence type="ECO:0000256" key="9">
    <source>
        <dbReference type="ARBA" id="ARBA00023237"/>
    </source>
</evidence>
<keyword evidence="5 12" id="KW-0732">Signal</keyword>
<keyword evidence="2 10" id="KW-0813">Transport</keyword>
<organism evidence="15 16">
    <name type="scientific">Kordia aestuariivivens</name>
    <dbReference type="NCBI Taxonomy" id="2759037"/>
    <lineage>
        <taxon>Bacteria</taxon>
        <taxon>Pseudomonadati</taxon>
        <taxon>Bacteroidota</taxon>
        <taxon>Flavobacteriia</taxon>
        <taxon>Flavobacteriales</taxon>
        <taxon>Flavobacteriaceae</taxon>
        <taxon>Kordia</taxon>
    </lineage>
</organism>
<dbReference type="Pfam" id="PF07715">
    <property type="entry name" value="Plug"/>
    <property type="match status" value="1"/>
</dbReference>
<feature type="domain" description="TonB-dependent receptor-like beta-barrel" evidence="13">
    <location>
        <begin position="300"/>
        <end position="724"/>
    </location>
</feature>
<evidence type="ECO:0000256" key="10">
    <source>
        <dbReference type="PROSITE-ProRule" id="PRU01360"/>
    </source>
</evidence>
<dbReference type="Gene3D" id="2.170.130.10">
    <property type="entry name" value="TonB-dependent receptor, plug domain"/>
    <property type="match status" value="1"/>
</dbReference>
<evidence type="ECO:0000259" key="13">
    <source>
        <dbReference type="Pfam" id="PF00593"/>
    </source>
</evidence>
<evidence type="ECO:0000256" key="8">
    <source>
        <dbReference type="ARBA" id="ARBA00023170"/>
    </source>
</evidence>
<keyword evidence="7 10" id="KW-0472">Membrane</keyword>
<evidence type="ECO:0000256" key="3">
    <source>
        <dbReference type="ARBA" id="ARBA00022452"/>
    </source>
</evidence>
<keyword evidence="3 10" id="KW-1134">Transmembrane beta strand</keyword>
<dbReference type="SUPFAM" id="SSF49464">
    <property type="entry name" value="Carboxypeptidase regulatory domain-like"/>
    <property type="match status" value="1"/>
</dbReference>
<protein>
    <submittedName>
        <fullName evidence="15">TonB-dependent receptor</fullName>
    </submittedName>
</protein>
<comment type="similarity">
    <text evidence="10 11">Belongs to the TonB-dependent receptor family.</text>
</comment>
<feature type="domain" description="TonB-dependent receptor plug" evidence="14">
    <location>
        <begin position="119"/>
        <end position="226"/>
    </location>
</feature>
<keyword evidence="16" id="KW-1185">Reference proteome</keyword>
<comment type="subcellular location">
    <subcellularLocation>
        <location evidence="1 10">Cell outer membrane</location>
        <topology evidence="1 10">Multi-pass membrane protein</topology>
    </subcellularLocation>
</comment>
<dbReference type="InterPro" id="IPR036942">
    <property type="entry name" value="Beta-barrel_TonB_sf"/>
</dbReference>
<dbReference type="EMBL" id="JACGWS010000010">
    <property type="protein sequence ID" value="MBC8756271.1"/>
    <property type="molecule type" value="Genomic_DNA"/>
</dbReference>
<dbReference type="PANTHER" id="PTHR30069">
    <property type="entry name" value="TONB-DEPENDENT OUTER MEMBRANE RECEPTOR"/>
    <property type="match status" value="1"/>
</dbReference>
<evidence type="ECO:0000256" key="4">
    <source>
        <dbReference type="ARBA" id="ARBA00022692"/>
    </source>
</evidence>
<dbReference type="Gene3D" id="2.40.170.20">
    <property type="entry name" value="TonB-dependent receptor, beta-barrel domain"/>
    <property type="match status" value="1"/>
</dbReference>
<keyword evidence="6 11" id="KW-0798">TonB box</keyword>
<keyword evidence="9 10" id="KW-0998">Cell outer membrane</keyword>
<evidence type="ECO:0000256" key="1">
    <source>
        <dbReference type="ARBA" id="ARBA00004571"/>
    </source>
</evidence>
<dbReference type="Pfam" id="PF13715">
    <property type="entry name" value="CarbopepD_reg_2"/>
    <property type="match status" value="1"/>
</dbReference>
<feature type="signal peptide" evidence="12">
    <location>
        <begin position="1"/>
        <end position="24"/>
    </location>
</feature>
<sequence length="765" mass="84956">MPTQLKQTILFFLLFLGASTAVMAQYILEGTVIDQSTNVPLENATITDFDTKKSVQSDAKGKFSIPTKTIYARLIISHEGYYTYTLLNAAKENIIIAMYATSNALDEVVINGITINQKLKQATEAISIVTQSEINSENTVQLAPILNRVPGVYMQSGTLSTNRITIRGIGARSPFSTANIRAYYADIPLTDGNGESAIEDLELASISRMEIHKGPSSSSYGVGLGGTILLYPEYASFNASSANVYSTVGSFGLFRTVAKVSHGGENANVNVIYSNTHSDGYRDNNSLDKATGAITSNWFINDANELTFIGNYTSLKAFIPSSLNREDYENSPRNAATFWKNARGFEDFKKTLFGINWKHDYNETYTQKTSVFTSFNNNYEPRPFNILEEKATTFGVRTRLLATKLYSDSSLKWSVGGELFFNNYNGKQFDNLYQDFPDGTGSVAGDILSNINENRNYFNLFAEAIYTRKKLSISLGLHLNQTKYTVDDQINTSEGEQDYTFDAIISPKLGVNYEVSSNFNLFGSIAHGFSTPTTEETLLPDGVFNPDIKAERGWNFEIGSRFNTTNRKLSGSVSVYTMAVSDLLVNRRTATDQNITLNAGKTTHNGVEAAIRYEVLKNKHFELNSYINASVNDFKFKEFTETNANFSGNDLTGVPKSVVNLGIEITNYKGFYGRLDFQAVGKMPANDENTVYSDAFELLNGKIGYQNTIGTKFRYDLSIGANNIFDTAYTSQLQVNAFGNDTSARYFYPGLPFNMYGGIQLNYRF</sequence>
<dbReference type="PANTHER" id="PTHR30069:SF29">
    <property type="entry name" value="HEMOGLOBIN AND HEMOGLOBIN-HAPTOGLOBIN-BINDING PROTEIN 1-RELATED"/>
    <property type="match status" value="1"/>
</dbReference>
<comment type="caution">
    <text evidence="15">The sequence shown here is derived from an EMBL/GenBank/DDBJ whole genome shotgun (WGS) entry which is preliminary data.</text>
</comment>
<evidence type="ECO:0000259" key="14">
    <source>
        <dbReference type="Pfam" id="PF07715"/>
    </source>
</evidence>
<evidence type="ECO:0000256" key="11">
    <source>
        <dbReference type="RuleBase" id="RU003357"/>
    </source>
</evidence>
<reference evidence="15 16" key="1">
    <citation type="submission" date="2020-07" db="EMBL/GenBank/DDBJ databases">
        <title>Description of Kordia aestuariivivens sp. nov., isolated from a tidal flat.</title>
        <authorList>
            <person name="Park S."/>
            <person name="Yoon J.-H."/>
        </authorList>
    </citation>
    <scope>NUCLEOTIDE SEQUENCE [LARGE SCALE GENOMIC DNA]</scope>
    <source>
        <strain evidence="15 16">YSTF-M3</strain>
    </source>
</reference>
<dbReference type="InterPro" id="IPR012910">
    <property type="entry name" value="Plug_dom"/>
</dbReference>
<dbReference type="InterPro" id="IPR008969">
    <property type="entry name" value="CarboxyPept-like_regulatory"/>
</dbReference>
<dbReference type="SUPFAM" id="SSF56935">
    <property type="entry name" value="Porins"/>
    <property type="match status" value="1"/>
</dbReference>
<dbReference type="InterPro" id="IPR037066">
    <property type="entry name" value="Plug_dom_sf"/>
</dbReference>
<proteinExistence type="inferred from homology"/>
<keyword evidence="8 15" id="KW-0675">Receptor</keyword>
<evidence type="ECO:0000256" key="6">
    <source>
        <dbReference type="ARBA" id="ARBA00023077"/>
    </source>
</evidence>
<keyword evidence="4 10" id="KW-0812">Transmembrane</keyword>
<dbReference type="InterPro" id="IPR039426">
    <property type="entry name" value="TonB-dep_rcpt-like"/>
</dbReference>
<feature type="chain" id="PRO_5045361041" evidence="12">
    <location>
        <begin position="25"/>
        <end position="765"/>
    </location>
</feature>
<evidence type="ECO:0000313" key="16">
    <source>
        <dbReference type="Proteomes" id="UP000619238"/>
    </source>
</evidence>
<gene>
    <name evidence="15" type="ORF">H2O64_16475</name>
</gene>
<evidence type="ECO:0000256" key="7">
    <source>
        <dbReference type="ARBA" id="ARBA00023136"/>
    </source>
</evidence>